<dbReference type="EMBL" id="NHYE01005190">
    <property type="protein sequence ID" value="PPQ76160.1"/>
    <property type="molecule type" value="Genomic_DNA"/>
</dbReference>
<evidence type="ECO:0000313" key="3">
    <source>
        <dbReference type="Proteomes" id="UP000284706"/>
    </source>
</evidence>
<reference evidence="2 3" key="1">
    <citation type="journal article" date="2018" name="Evol. Lett.">
        <title>Horizontal gene cluster transfer increased hallucinogenic mushroom diversity.</title>
        <authorList>
            <person name="Reynolds H.T."/>
            <person name="Vijayakumar V."/>
            <person name="Gluck-Thaler E."/>
            <person name="Korotkin H.B."/>
            <person name="Matheny P.B."/>
            <person name="Slot J.C."/>
        </authorList>
    </citation>
    <scope>NUCLEOTIDE SEQUENCE [LARGE SCALE GENOMIC DNA]</scope>
    <source>
        <strain evidence="2 3">SRW20</strain>
    </source>
</reference>
<organism evidence="2 3">
    <name type="scientific">Gymnopilus dilepis</name>
    <dbReference type="NCBI Taxonomy" id="231916"/>
    <lineage>
        <taxon>Eukaryota</taxon>
        <taxon>Fungi</taxon>
        <taxon>Dikarya</taxon>
        <taxon>Basidiomycota</taxon>
        <taxon>Agaricomycotina</taxon>
        <taxon>Agaricomycetes</taxon>
        <taxon>Agaricomycetidae</taxon>
        <taxon>Agaricales</taxon>
        <taxon>Agaricineae</taxon>
        <taxon>Hymenogastraceae</taxon>
        <taxon>Gymnopilus</taxon>
    </lineage>
</organism>
<evidence type="ECO:0000313" key="2">
    <source>
        <dbReference type="EMBL" id="PPQ76160.1"/>
    </source>
</evidence>
<evidence type="ECO:0000256" key="1">
    <source>
        <dbReference type="SAM" id="MobiDB-lite"/>
    </source>
</evidence>
<dbReference type="Proteomes" id="UP000284706">
    <property type="component" value="Unassembled WGS sequence"/>
</dbReference>
<feature type="region of interest" description="Disordered" evidence="1">
    <location>
        <begin position="1"/>
        <end position="25"/>
    </location>
</feature>
<name>A0A409WCH7_9AGAR</name>
<protein>
    <submittedName>
        <fullName evidence="2">Uncharacterized protein</fullName>
    </submittedName>
</protein>
<comment type="caution">
    <text evidence="2">The sequence shown here is derived from an EMBL/GenBank/DDBJ whole genome shotgun (WGS) entry which is preliminary data.</text>
</comment>
<sequence>MTVVDEDLQTSSPPRQDRVTPRHSASFSLCPLPPSAYDDECSSNRFNASALPSDVCKLFPSALSPHRIFLFPDDSIKVI</sequence>
<dbReference type="AlphaFoldDB" id="A0A409WCH7"/>
<dbReference type="InParanoid" id="A0A409WCH7"/>
<gene>
    <name evidence="2" type="ORF">CVT26_009221</name>
</gene>
<proteinExistence type="predicted"/>
<keyword evidence="3" id="KW-1185">Reference proteome</keyword>
<accession>A0A409WCH7</accession>